<protein>
    <recommendedName>
        <fullName evidence="3">Cell division topological specificity factor</fullName>
    </recommendedName>
</protein>
<comment type="caution">
    <text evidence="4">The sequence shown here is derived from an EMBL/GenBank/DDBJ whole genome shotgun (WGS) entry which is preliminary data.</text>
</comment>
<proteinExistence type="inferred from homology"/>
<dbReference type="Gene3D" id="3.30.1070.10">
    <property type="entry name" value="Cell division topological specificity factor MinE"/>
    <property type="match status" value="1"/>
</dbReference>
<dbReference type="Pfam" id="PF03776">
    <property type="entry name" value="MinE"/>
    <property type="match status" value="1"/>
</dbReference>
<comment type="similarity">
    <text evidence="1 3">Belongs to the MinE family.</text>
</comment>
<gene>
    <name evidence="3 4" type="primary">minE</name>
    <name evidence="4" type="ORF">FWJ32_05645</name>
</gene>
<evidence type="ECO:0000313" key="4">
    <source>
        <dbReference type="EMBL" id="TZE82242.1"/>
    </source>
</evidence>
<dbReference type="GO" id="GO:0032955">
    <property type="term" value="P:regulation of division septum assembly"/>
    <property type="evidence" value="ECO:0007669"/>
    <property type="project" value="InterPro"/>
</dbReference>
<evidence type="ECO:0000256" key="1">
    <source>
        <dbReference type="ARBA" id="ARBA00008168"/>
    </source>
</evidence>
<evidence type="ECO:0000256" key="3">
    <source>
        <dbReference type="HAMAP-Rule" id="MF_00262"/>
    </source>
</evidence>
<dbReference type="SUPFAM" id="SSF55229">
    <property type="entry name" value="Cell division protein MinE topological specificity domain"/>
    <property type="match status" value="1"/>
</dbReference>
<organism evidence="4 5">
    <name type="scientific">Calorimonas adulescens</name>
    <dbReference type="NCBI Taxonomy" id="2606906"/>
    <lineage>
        <taxon>Bacteria</taxon>
        <taxon>Bacillati</taxon>
        <taxon>Bacillota</taxon>
        <taxon>Clostridia</taxon>
        <taxon>Thermoanaerobacterales</taxon>
        <taxon>Thermoanaerobacteraceae</taxon>
        <taxon>Calorimonas</taxon>
    </lineage>
</organism>
<keyword evidence="3" id="KW-0131">Cell cycle</keyword>
<dbReference type="AlphaFoldDB" id="A0A5D8QCI4"/>
<comment type="function">
    <text evidence="2 3">Prevents the cell division inhibition by proteins MinC and MinD at internal division sites while permitting inhibition at polar sites. This ensures cell division at the proper site by restricting the formation of a division septum at the midpoint of the long axis of the cell.</text>
</comment>
<name>A0A5D8QCI4_9THEO</name>
<evidence type="ECO:0000313" key="5">
    <source>
        <dbReference type="Proteomes" id="UP000322976"/>
    </source>
</evidence>
<dbReference type="RefSeq" id="WP_149545001.1">
    <property type="nucleotide sequence ID" value="NZ_VTPS01000007.1"/>
</dbReference>
<dbReference type="InterPro" id="IPR036707">
    <property type="entry name" value="MinE_sf"/>
</dbReference>
<dbReference type="Proteomes" id="UP000322976">
    <property type="component" value="Unassembled WGS sequence"/>
</dbReference>
<accession>A0A5D8QCI4</accession>
<dbReference type="HAMAP" id="MF_00262">
    <property type="entry name" value="MinE"/>
    <property type="match status" value="1"/>
</dbReference>
<keyword evidence="5" id="KW-1185">Reference proteome</keyword>
<dbReference type="EMBL" id="VTPS01000007">
    <property type="protein sequence ID" value="TZE82242.1"/>
    <property type="molecule type" value="Genomic_DNA"/>
</dbReference>
<sequence length="92" mass="10385">MGLFDSLSSRGNSRDVAKERLHSILVHDRVNVYPQYLDMIKNDIIKVVSDYIEIDPNGLEIKIANIVRSSDNANIPELIANVPIKRIKNIGK</sequence>
<keyword evidence="3 4" id="KW-0132">Cell division</keyword>
<dbReference type="InterPro" id="IPR005527">
    <property type="entry name" value="MinE"/>
</dbReference>
<evidence type="ECO:0000256" key="2">
    <source>
        <dbReference type="ARBA" id="ARBA00025265"/>
    </source>
</evidence>
<dbReference type="GO" id="GO:0051301">
    <property type="term" value="P:cell division"/>
    <property type="evidence" value="ECO:0007669"/>
    <property type="project" value="UniProtKB-KW"/>
</dbReference>
<reference evidence="4 5" key="1">
    <citation type="submission" date="2019-08" db="EMBL/GenBank/DDBJ databases">
        <title>Calorimonas adulescens gen. nov., sp. nov., an anaerobic thermophilic bacterium from Sakhalin hot spring.</title>
        <authorList>
            <person name="Khomyakova M.A."/>
            <person name="Merkel A.Y."/>
            <person name="Novikov A."/>
            <person name="Bonch-Osmolovskaya E.A."/>
            <person name="Slobodkin A.I."/>
        </authorList>
    </citation>
    <scope>NUCLEOTIDE SEQUENCE [LARGE SCALE GENOMIC DNA]</scope>
    <source>
        <strain evidence="4 5">A05MB</strain>
    </source>
</reference>
<dbReference type="NCBIfam" id="TIGR01215">
    <property type="entry name" value="minE"/>
    <property type="match status" value="1"/>
</dbReference>